<keyword evidence="2" id="KW-1185">Reference proteome</keyword>
<dbReference type="Proteomes" id="UP000799770">
    <property type="component" value="Unassembled WGS sequence"/>
</dbReference>
<organism evidence="1 2">
    <name type="scientific">Lophiotrema nucula</name>
    <dbReference type="NCBI Taxonomy" id="690887"/>
    <lineage>
        <taxon>Eukaryota</taxon>
        <taxon>Fungi</taxon>
        <taxon>Dikarya</taxon>
        <taxon>Ascomycota</taxon>
        <taxon>Pezizomycotina</taxon>
        <taxon>Dothideomycetes</taxon>
        <taxon>Pleosporomycetidae</taxon>
        <taxon>Pleosporales</taxon>
        <taxon>Lophiotremataceae</taxon>
        <taxon>Lophiotrema</taxon>
    </lineage>
</organism>
<proteinExistence type="predicted"/>
<protein>
    <submittedName>
        <fullName evidence="1">Uncharacterized protein</fullName>
    </submittedName>
</protein>
<dbReference type="EMBL" id="ML977340">
    <property type="protein sequence ID" value="KAF2109874.1"/>
    <property type="molecule type" value="Genomic_DNA"/>
</dbReference>
<accession>A0A6A5YT19</accession>
<gene>
    <name evidence="1" type="ORF">BDV96DRAFT_584743</name>
</gene>
<reference evidence="1" key="1">
    <citation type="journal article" date="2020" name="Stud. Mycol.">
        <title>101 Dothideomycetes genomes: a test case for predicting lifestyles and emergence of pathogens.</title>
        <authorList>
            <person name="Haridas S."/>
            <person name="Albert R."/>
            <person name="Binder M."/>
            <person name="Bloem J."/>
            <person name="Labutti K."/>
            <person name="Salamov A."/>
            <person name="Andreopoulos B."/>
            <person name="Baker S."/>
            <person name="Barry K."/>
            <person name="Bills G."/>
            <person name="Bluhm B."/>
            <person name="Cannon C."/>
            <person name="Castanera R."/>
            <person name="Culley D."/>
            <person name="Daum C."/>
            <person name="Ezra D."/>
            <person name="Gonzalez J."/>
            <person name="Henrissat B."/>
            <person name="Kuo A."/>
            <person name="Liang C."/>
            <person name="Lipzen A."/>
            <person name="Lutzoni F."/>
            <person name="Magnuson J."/>
            <person name="Mondo S."/>
            <person name="Nolan M."/>
            <person name="Ohm R."/>
            <person name="Pangilinan J."/>
            <person name="Park H.-J."/>
            <person name="Ramirez L."/>
            <person name="Alfaro M."/>
            <person name="Sun H."/>
            <person name="Tritt A."/>
            <person name="Yoshinaga Y."/>
            <person name="Zwiers L.-H."/>
            <person name="Turgeon B."/>
            <person name="Goodwin S."/>
            <person name="Spatafora J."/>
            <person name="Crous P."/>
            <person name="Grigoriev I."/>
        </authorList>
    </citation>
    <scope>NUCLEOTIDE SEQUENCE</scope>
    <source>
        <strain evidence="1">CBS 627.86</strain>
    </source>
</reference>
<dbReference type="AlphaFoldDB" id="A0A6A5YT19"/>
<evidence type="ECO:0000313" key="1">
    <source>
        <dbReference type="EMBL" id="KAF2109874.1"/>
    </source>
</evidence>
<name>A0A6A5YT19_9PLEO</name>
<evidence type="ECO:0000313" key="2">
    <source>
        <dbReference type="Proteomes" id="UP000799770"/>
    </source>
</evidence>
<sequence>MGKGKRKQKNKKITMQQPKDRTLELEEAFKRVKSECQHICNTVTELPRELRDMVYSHLYADGHQVNI</sequence>